<keyword evidence="2" id="KW-0812">Transmembrane</keyword>
<organism evidence="3 4">
    <name type="scientific">Roseivivax marinus</name>
    <dbReference type="NCBI Taxonomy" id="1379903"/>
    <lineage>
        <taxon>Bacteria</taxon>
        <taxon>Pseudomonadati</taxon>
        <taxon>Pseudomonadota</taxon>
        <taxon>Alphaproteobacteria</taxon>
        <taxon>Rhodobacterales</taxon>
        <taxon>Roseobacteraceae</taxon>
        <taxon>Roseivivax</taxon>
    </lineage>
</organism>
<dbReference type="AlphaFoldDB" id="W4HP06"/>
<dbReference type="Proteomes" id="UP000019063">
    <property type="component" value="Unassembled WGS sequence"/>
</dbReference>
<keyword evidence="2" id="KW-1133">Transmembrane helix</keyword>
<dbReference type="OrthoDB" id="9794540at2"/>
<feature type="transmembrane region" description="Helical" evidence="2">
    <location>
        <begin position="20"/>
        <end position="44"/>
    </location>
</feature>
<reference evidence="3 4" key="1">
    <citation type="journal article" date="2014" name="Antonie Van Leeuwenhoek">
        <title>Roseivivax atlanticus sp. nov., isolated from surface seawater of the Atlantic Ocean.</title>
        <authorList>
            <person name="Li G."/>
            <person name="Lai Q."/>
            <person name="Liu X."/>
            <person name="Sun F."/>
            <person name="Shao Z."/>
        </authorList>
    </citation>
    <scope>NUCLEOTIDE SEQUENCE [LARGE SCALE GENOMIC DNA]</scope>
    <source>
        <strain evidence="3 4">22II-s10s</strain>
    </source>
</reference>
<protein>
    <submittedName>
        <fullName evidence="3">MotA/TolQ/ExbB proton channel family protein</fullName>
    </submittedName>
</protein>
<evidence type="ECO:0000313" key="4">
    <source>
        <dbReference type="Proteomes" id="UP000019063"/>
    </source>
</evidence>
<evidence type="ECO:0000256" key="1">
    <source>
        <dbReference type="SAM" id="MobiDB-lite"/>
    </source>
</evidence>
<dbReference type="RefSeq" id="WP_051487354.1">
    <property type="nucleotide sequence ID" value="NZ_AQQW01000002.1"/>
</dbReference>
<evidence type="ECO:0000256" key="2">
    <source>
        <dbReference type="SAM" id="Phobius"/>
    </source>
</evidence>
<gene>
    <name evidence="3" type="ORF">ATO8_03136</name>
</gene>
<name>W4HP06_9RHOB</name>
<comment type="caution">
    <text evidence="3">The sequence shown here is derived from an EMBL/GenBank/DDBJ whole genome shotgun (WGS) entry which is preliminary data.</text>
</comment>
<evidence type="ECO:0000313" key="3">
    <source>
        <dbReference type="EMBL" id="ETW13851.1"/>
    </source>
</evidence>
<sequence length="418" mass="45272">MDQPSHETEPQFSQPLRQTLAMVAVLVLSAMGGVMALPSVLPVFQANPYLNGFILFVFVLGVLACFWQVGQIITSVRWIEGFVRGGREAREARAPRLLAPLATLLRARGRRMQITTTSTRSILDSVAQRIDEAREITRYIVSLLIFLGLLGTFYGLATTVPALVDTIRSLVPQEGESGTEVFSRLMSGLEGQLGGMGVAFASSLLGLAGSLIVGLLELFAGHGQNRFYRELEEWLSSITRIGISASEGSDEMSGAAVALEQVADQMEAMQELYARSEDSRTEIEGRLGQLADSIERMTERMEATAPSGAALARIADGQERLIEVLSSRESDGGLDAESRMRLRSIDVQMLRLLEEISAGRQESMAELRTDLAGLSRTLGQISRQAGAGRPAAPSAGTPREGGQAVRPQRFTTKQSREG</sequence>
<accession>W4HP06</accession>
<dbReference type="STRING" id="1379903.ATO8_03136"/>
<feature type="transmembrane region" description="Helical" evidence="2">
    <location>
        <begin position="139"/>
        <end position="164"/>
    </location>
</feature>
<feature type="compositionally biased region" description="Low complexity" evidence="1">
    <location>
        <begin position="383"/>
        <end position="398"/>
    </location>
</feature>
<keyword evidence="4" id="KW-1185">Reference proteome</keyword>
<dbReference type="EMBL" id="AQQW01000002">
    <property type="protein sequence ID" value="ETW13851.1"/>
    <property type="molecule type" value="Genomic_DNA"/>
</dbReference>
<proteinExistence type="predicted"/>
<feature type="region of interest" description="Disordered" evidence="1">
    <location>
        <begin position="378"/>
        <end position="418"/>
    </location>
</feature>
<dbReference type="PATRIC" id="fig|1317118.6.peg.644"/>
<keyword evidence="2" id="KW-0472">Membrane</keyword>
<feature type="transmembrane region" description="Helical" evidence="2">
    <location>
        <begin position="50"/>
        <end position="69"/>
    </location>
</feature>
<feature type="transmembrane region" description="Helical" evidence="2">
    <location>
        <begin position="193"/>
        <end position="219"/>
    </location>
</feature>
<feature type="compositionally biased region" description="Polar residues" evidence="1">
    <location>
        <begin position="409"/>
        <end position="418"/>
    </location>
</feature>
<dbReference type="eggNOG" id="COG1511">
    <property type="taxonomic scope" value="Bacteria"/>
</dbReference>